<evidence type="ECO:0000313" key="2">
    <source>
        <dbReference type="EMBL" id="SFJ96120.1"/>
    </source>
</evidence>
<protein>
    <submittedName>
        <fullName evidence="2">Uncharacterized protein</fullName>
    </submittedName>
</protein>
<keyword evidence="3" id="KW-1185">Reference proteome</keyword>
<proteinExistence type="predicted"/>
<sequence length="206" mass="22860">MSQNGDELKFRKAYSDRVEFRSFNEKNPEIYSNSRFSLIRELATEAAPAVTDIKSAASVKELLSVTPKNEREEREAQTRVALSSSASVQKKKASSLKSFLIKNSEEQIQDKVSPLTDKLPAVPAVNATSHKEGNNTIAVTTANAEKTSAKDISSEPKEEISVANESIVVKKQSKPFSSLFRSSITSEFRGRKTDSLQDLYKRLLNN</sequence>
<reference evidence="2 3" key="1">
    <citation type="submission" date="2016-10" db="EMBL/GenBank/DDBJ databases">
        <authorList>
            <person name="Varghese N."/>
            <person name="Submissions S."/>
        </authorList>
    </citation>
    <scope>NUCLEOTIDE SEQUENCE [LARGE SCALE GENOMIC DNA]</scope>
    <source>
        <strain evidence="2 3">22B</strain>
    </source>
</reference>
<feature type="region of interest" description="Disordered" evidence="1">
    <location>
        <begin position="125"/>
        <end position="157"/>
    </location>
</feature>
<feature type="compositionally biased region" description="Basic and acidic residues" evidence="1">
    <location>
        <begin position="147"/>
        <end position="157"/>
    </location>
</feature>
<feature type="region of interest" description="Disordered" evidence="1">
    <location>
        <begin position="67"/>
        <end position="88"/>
    </location>
</feature>
<dbReference type="OrthoDB" id="7062434at2"/>
<dbReference type="Proteomes" id="UP000243374">
    <property type="component" value="Unassembled WGS sequence"/>
</dbReference>
<dbReference type="AlphaFoldDB" id="A0A662ZA79"/>
<feature type="compositionally biased region" description="Polar residues" evidence="1">
    <location>
        <begin position="134"/>
        <end position="146"/>
    </location>
</feature>
<evidence type="ECO:0000313" key="3">
    <source>
        <dbReference type="Proteomes" id="UP000243374"/>
    </source>
</evidence>
<feature type="compositionally biased region" description="Basic and acidic residues" evidence="1">
    <location>
        <begin position="68"/>
        <end position="77"/>
    </location>
</feature>
<accession>A0A662ZA79</accession>
<dbReference type="RefSeq" id="WP_074839775.1">
    <property type="nucleotide sequence ID" value="NZ_CP047056.1"/>
</dbReference>
<organism evidence="2 3">
    <name type="scientific">Succinivibrio dextrinosolvens</name>
    <dbReference type="NCBI Taxonomy" id="83771"/>
    <lineage>
        <taxon>Bacteria</taxon>
        <taxon>Pseudomonadati</taxon>
        <taxon>Pseudomonadota</taxon>
        <taxon>Gammaproteobacteria</taxon>
        <taxon>Aeromonadales</taxon>
        <taxon>Succinivibrionaceae</taxon>
        <taxon>Succinivibrio</taxon>
    </lineage>
</organism>
<gene>
    <name evidence="2" type="ORF">SAMN04487865_101014</name>
</gene>
<evidence type="ECO:0000256" key="1">
    <source>
        <dbReference type="SAM" id="MobiDB-lite"/>
    </source>
</evidence>
<name>A0A662ZA79_9GAMM</name>
<dbReference type="EMBL" id="FOSF01000010">
    <property type="protein sequence ID" value="SFJ96120.1"/>
    <property type="molecule type" value="Genomic_DNA"/>
</dbReference>